<feature type="domain" description="M23ase beta-sheet core" evidence="5">
    <location>
        <begin position="328"/>
        <end position="425"/>
    </location>
</feature>
<evidence type="ECO:0000259" key="5">
    <source>
        <dbReference type="Pfam" id="PF01551"/>
    </source>
</evidence>
<feature type="coiled-coil region" evidence="2">
    <location>
        <begin position="193"/>
        <end position="241"/>
    </location>
</feature>
<feature type="chain" id="PRO_5045641457" evidence="4">
    <location>
        <begin position="27"/>
        <end position="431"/>
    </location>
</feature>
<feature type="coiled-coil region" evidence="2">
    <location>
        <begin position="31"/>
        <end position="107"/>
    </location>
</feature>
<feature type="signal peptide" evidence="4">
    <location>
        <begin position="1"/>
        <end position="26"/>
    </location>
</feature>
<dbReference type="Proteomes" id="UP001203761">
    <property type="component" value="Unassembled WGS sequence"/>
</dbReference>
<evidence type="ECO:0000313" key="7">
    <source>
        <dbReference type="Proteomes" id="UP001203761"/>
    </source>
</evidence>
<dbReference type="Gene3D" id="6.10.250.3150">
    <property type="match status" value="1"/>
</dbReference>
<dbReference type="SUPFAM" id="SSF51261">
    <property type="entry name" value="Duplicated hybrid motif"/>
    <property type="match status" value="1"/>
</dbReference>
<comment type="caution">
    <text evidence="6">The sequence shown here is derived from an EMBL/GenBank/DDBJ whole genome shotgun (WGS) entry which is preliminary data.</text>
</comment>
<dbReference type="Gene3D" id="2.70.70.10">
    <property type="entry name" value="Glucose Permease (Domain IIA)"/>
    <property type="match status" value="1"/>
</dbReference>
<dbReference type="InterPro" id="IPR016047">
    <property type="entry name" value="M23ase_b-sheet_dom"/>
</dbReference>
<evidence type="ECO:0000256" key="3">
    <source>
        <dbReference type="SAM" id="MobiDB-lite"/>
    </source>
</evidence>
<evidence type="ECO:0000256" key="1">
    <source>
        <dbReference type="ARBA" id="ARBA00022729"/>
    </source>
</evidence>
<proteinExistence type="predicted"/>
<dbReference type="Pfam" id="PF01551">
    <property type="entry name" value="Peptidase_M23"/>
    <property type="match status" value="1"/>
</dbReference>
<keyword evidence="7" id="KW-1185">Reference proteome</keyword>
<organism evidence="6 7">
    <name type="scientific">Brachybacterium equifaecis</name>
    <dbReference type="NCBI Taxonomy" id="2910770"/>
    <lineage>
        <taxon>Bacteria</taxon>
        <taxon>Bacillati</taxon>
        <taxon>Actinomycetota</taxon>
        <taxon>Actinomycetes</taxon>
        <taxon>Micrococcales</taxon>
        <taxon>Dermabacteraceae</taxon>
        <taxon>Brachybacterium</taxon>
    </lineage>
</organism>
<accession>A0ABT0R3C6</accession>
<dbReference type="CDD" id="cd12797">
    <property type="entry name" value="M23_peptidase"/>
    <property type="match status" value="1"/>
</dbReference>
<gene>
    <name evidence="6" type="ORF">Bequi_11055</name>
</gene>
<protein>
    <submittedName>
        <fullName evidence="6">Peptidoglycan DD-metalloendopeptidase family protein</fullName>
    </submittedName>
</protein>
<dbReference type="EMBL" id="JAKNCJ010000006">
    <property type="protein sequence ID" value="MCL6423908.1"/>
    <property type="molecule type" value="Genomic_DNA"/>
</dbReference>
<keyword evidence="2" id="KW-0175">Coiled coil</keyword>
<evidence type="ECO:0000313" key="6">
    <source>
        <dbReference type="EMBL" id="MCL6423908.1"/>
    </source>
</evidence>
<keyword evidence="1 4" id="KW-0732">Signal</keyword>
<sequence>MAVHRPLRFLAPFALAVALMGGQAVVAPLDLARAEGTKQEKEQERTTIQQQLDDIRLQLDDVDADLADTYLALADTELRIPTAQKSLEDAQAELAKAQQHDKEVGDRLSAAQAEEARLTSQVEQGKVEIDSSDEKLSQVALQAYKGGGLPSPTSVYVGSQEPQGAVDRSMNYRLTMEAQGTRLDALRTDQAVTESAADRLTAVRTEIDDLKRQSEESVAKTAAAEQQAAAAKKQMDDLYATQRTQALDLETKKGMYQQSQSSLENRGSALDSEISALVEQERARSGTAVDAGAAPAVVSGSGWAMPSNARISSNYGWRVHPIYGTSKLHAGTDFAAACGSPATATEAGRVLSTNFNSAAGNKVIISHGMRNGKLVTSSYHHLQGFAVSPGQTVQRGQVVGRVGTTGSSTGCHLHFEIHEDGTAVNAMNYLG</sequence>
<dbReference type="RefSeq" id="WP_249737989.1">
    <property type="nucleotide sequence ID" value="NZ_JAKNCJ010000006.1"/>
</dbReference>
<evidence type="ECO:0000256" key="2">
    <source>
        <dbReference type="SAM" id="Coils"/>
    </source>
</evidence>
<name>A0ABT0R3C6_9MICO</name>
<dbReference type="InterPro" id="IPR050570">
    <property type="entry name" value="Cell_wall_metabolism_enzyme"/>
</dbReference>
<dbReference type="InterPro" id="IPR011055">
    <property type="entry name" value="Dup_hybrid_motif"/>
</dbReference>
<dbReference type="PANTHER" id="PTHR21666:SF289">
    <property type="entry name" value="L-ALA--D-GLU ENDOPEPTIDASE"/>
    <property type="match status" value="1"/>
</dbReference>
<dbReference type="PANTHER" id="PTHR21666">
    <property type="entry name" value="PEPTIDASE-RELATED"/>
    <property type="match status" value="1"/>
</dbReference>
<evidence type="ECO:0000256" key="4">
    <source>
        <dbReference type="SAM" id="SignalP"/>
    </source>
</evidence>
<reference evidence="6" key="1">
    <citation type="submission" date="2022-02" db="EMBL/GenBank/DDBJ databases">
        <authorList>
            <person name="Lee M."/>
            <person name="Kim S.-J."/>
            <person name="Jung M.-Y."/>
        </authorList>
    </citation>
    <scope>NUCLEOTIDE SEQUENCE</scope>
    <source>
        <strain evidence="6">JHP9</strain>
    </source>
</reference>
<feature type="region of interest" description="Disordered" evidence="3">
    <location>
        <begin position="107"/>
        <end position="132"/>
    </location>
</feature>